<dbReference type="Pfam" id="PF13563">
    <property type="entry name" value="2_5_RNA_ligase2"/>
    <property type="match status" value="1"/>
</dbReference>
<evidence type="ECO:0000313" key="1">
    <source>
        <dbReference type="EMBL" id="NGM15670.1"/>
    </source>
</evidence>
<dbReference type="EMBL" id="SAIY01000010">
    <property type="protein sequence ID" value="NGM15670.1"/>
    <property type="molecule type" value="Genomic_DNA"/>
</dbReference>
<name>A0A6M1LBN8_9ACTN</name>
<dbReference type="RefSeq" id="WP_164449512.1">
    <property type="nucleotide sequence ID" value="NZ_SAIY01000010.1"/>
</dbReference>
<dbReference type="GO" id="GO:0016874">
    <property type="term" value="F:ligase activity"/>
    <property type="evidence" value="ECO:0007669"/>
    <property type="project" value="UniProtKB-KW"/>
</dbReference>
<accession>A0A6M1LBN8</accession>
<dbReference type="Proteomes" id="UP000478148">
    <property type="component" value="Unassembled WGS sequence"/>
</dbReference>
<proteinExistence type="predicted"/>
<protein>
    <submittedName>
        <fullName evidence="1">2'-5' RNA ligase family protein</fullName>
    </submittedName>
</protein>
<sequence length="172" mass="18252">MRTVELLCSAELDAAVRAAWGRLAAAGLPSLARNTHSSNRPHLTLAAVDEFPPGAVARLAALLDAALPLPARLGDVTVLDGSASLVWLVEPAAELVETHRAVWRVLEDGEGHNPWHQPGRWTPHLSLALRFRDADWTLVRAVVGAVSAGSFVAARSYNSADRSVQPLAGYGG</sequence>
<evidence type="ECO:0000313" key="2">
    <source>
        <dbReference type="Proteomes" id="UP000478148"/>
    </source>
</evidence>
<dbReference type="Gene3D" id="3.90.1140.10">
    <property type="entry name" value="Cyclic phosphodiesterase"/>
    <property type="match status" value="1"/>
</dbReference>
<organism evidence="1 2">
    <name type="scientific">Verrucosispora sioxanthis</name>
    <dbReference type="NCBI Taxonomy" id="2499994"/>
    <lineage>
        <taxon>Bacteria</taxon>
        <taxon>Bacillati</taxon>
        <taxon>Actinomycetota</taxon>
        <taxon>Actinomycetes</taxon>
        <taxon>Micromonosporales</taxon>
        <taxon>Micromonosporaceae</taxon>
        <taxon>Micromonospora</taxon>
    </lineage>
</organism>
<reference evidence="1 2" key="1">
    <citation type="submission" date="2020-02" db="EMBL/GenBank/DDBJ databases">
        <title>Draft Genome Sequence of Verrucosispora sp. Strain CWR15, Isolated from Gulf of Mexico Sponge.</title>
        <authorList>
            <person name="Kennedy S.J."/>
            <person name="Cella E."/>
            <person name="Azarian T."/>
            <person name="Baker B.J."/>
            <person name="Shaw L.N."/>
        </authorList>
    </citation>
    <scope>NUCLEOTIDE SEQUENCE [LARGE SCALE GENOMIC DNA]</scope>
    <source>
        <strain evidence="1 2">CWR15</strain>
    </source>
</reference>
<gene>
    <name evidence="1" type="ORF">ENC19_25050</name>
</gene>
<keyword evidence="2" id="KW-1185">Reference proteome</keyword>
<keyword evidence="1" id="KW-0436">Ligase</keyword>
<comment type="caution">
    <text evidence="1">The sequence shown here is derived from an EMBL/GenBank/DDBJ whole genome shotgun (WGS) entry which is preliminary data.</text>
</comment>
<dbReference type="SUPFAM" id="SSF55144">
    <property type="entry name" value="LigT-like"/>
    <property type="match status" value="1"/>
</dbReference>
<dbReference type="InterPro" id="IPR009097">
    <property type="entry name" value="Cyclic_Pdiesterase"/>
</dbReference>
<dbReference type="AlphaFoldDB" id="A0A6M1LBN8"/>